<proteinExistence type="predicted"/>
<dbReference type="AlphaFoldDB" id="A0A2H0TDK0"/>
<feature type="transmembrane region" description="Helical" evidence="1">
    <location>
        <begin position="46"/>
        <end position="67"/>
    </location>
</feature>
<dbReference type="EMBL" id="PFCO01000005">
    <property type="protein sequence ID" value="PIR69617.1"/>
    <property type="molecule type" value="Genomic_DNA"/>
</dbReference>
<accession>A0A2H0TDK0</accession>
<organism evidence="2 3">
    <name type="scientific">Candidatus Niyogibacteria bacterium CG10_big_fil_rev_8_21_14_0_10_46_36</name>
    <dbReference type="NCBI Taxonomy" id="1974726"/>
    <lineage>
        <taxon>Bacteria</taxon>
        <taxon>Candidatus Niyogiibacteriota</taxon>
    </lineage>
</organism>
<keyword evidence="1" id="KW-1133">Transmembrane helix</keyword>
<sequence>MKKDASYHILRIAVGITFVWIGILIFQSPEAWGGFVEPWVENLLPLPLKDIMLATAAVDVVIGFFLLVDVYVWIFGFLGALHLATVLITSGITAVTVRDIGLLGGLIAITLVSWKTKAR</sequence>
<evidence type="ECO:0000313" key="3">
    <source>
        <dbReference type="Proteomes" id="UP000231503"/>
    </source>
</evidence>
<dbReference type="Proteomes" id="UP000231503">
    <property type="component" value="Unassembled WGS sequence"/>
</dbReference>
<reference evidence="3" key="1">
    <citation type="submission" date="2017-09" db="EMBL/GenBank/DDBJ databases">
        <title>Depth-based differentiation of microbial function through sediment-hosted aquifers and enrichment of novel symbionts in the deep terrestrial subsurface.</title>
        <authorList>
            <person name="Probst A.J."/>
            <person name="Ladd B."/>
            <person name="Jarett J.K."/>
            <person name="Geller-Mcgrath D.E."/>
            <person name="Sieber C.M.K."/>
            <person name="Emerson J.B."/>
            <person name="Anantharaman K."/>
            <person name="Thomas B.C."/>
            <person name="Malmstrom R."/>
            <person name="Stieglmeier M."/>
            <person name="Klingl A."/>
            <person name="Woyke T."/>
            <person name="Ryan C.M."/>
            <person name="Banfield J.F."/>
        </authorList>
    </citation>
    <scope>NUCLEOTIDE SEQUENCE [LARGE SCALE GENOMIC DNA]</scope>
</reference>
<evidence type="ECO:0000256" key="1">
    <source>
        <dbReference type="SAM" id="Phobius"/>
    </source>
</evidence>
<comment type="caution">
    <text evidence="2">The sequence shown here is derived from an EMBL/GenBank/DDBJ whole genome shotgun (WGS) entry which is preliminary data.</text>
</comment>
<evidence type="ECO:0008006" key="4">
    <source>
        <dbReference type="Google" id="ProtNLM"/>
    </source>
</evidence>
<gene>
    <name evidence="2" type="ORF">COU47_02585</name>
</gene>
<keyword evidence="1" id="KW-0472">Membrane</keyword>
<feature type="transmembrane region" description="Helical" evidence="1">
    <location>
        <begin position="7"/>
        <end position="26"/>
    </location>
</feature>
<protein>
    <recommendedName>
        <fullName evidence="4">DoxX family protein</fullName>
    </recommendedName>
</protein>
<evidence type="ECO:0000313" key="2">
    <source>
        <dbReference type="EMBL" id="PIR69617.1"/>
    </source>
</evidence>
<keyword evidence="1" id="KW-0812">Transmembrane</keyword>
<name>A0A2H0TDK0_9BACT</name>
<feature type="transmembrane region" description="Helical" evidence="1">
    <location>
        <begin position="100"/>
        <end position="116"/>
    </location>
</feature>
<feature type="transmembrane region" description="Helical" evidence="1">
    <location>
        <begin position="74"/>
        <end position="94"/>
    </location>
</feature>